<dbReference type="CDD" id="cd17324">
    <property type="entry name" value="MFS_NepI_like"/>
    <property type="match status" value="1"/>
</dbReference>
<feature type="transmembrane region" description="Helical" evidence="6">
    <location>
        <begin position="53"/>
        <end position="75"/>
    </location>
</feature>
<organism evidence="8 9">
    <name type="scientific">Candidatus Clostridium stratigraminis</name>
    <dbReference type="NCBI Taxonomy" id="3381661"/>
    <lineage>
        <taxon>Bacteria</taxon>
        <taxon>Bacillati</taxon>
        <taxon>Bacillota</taxon>
        <taxon>Clostridia</taxon>
        <taxon>Eubacteriales</taxon>
        <taxon>Clostridiaceae</taxon>
        <taxon>Clostridium</taxon>
    </lineage>
</organism>
<dbReference type="EMBL" id="JBJHZZ010000001">
    <property type="protein sequence ID" value="MFL0246032.1"/>
    <property type="molecule type" value="Genomic_DNA"/>
</dbReference>
<dbReference type="SUPFAM" id="SSF103473">
    <property type="entry name" value="MFS general substrate transporter"/>
    <property type="match status" value="1"/>
</dbReference>
<name>A0ABW8T1J0_9CLOT</name>
<evidence type="ECO:0000256" key="4">
    <source>
        <dbReference type="ARBA" id="ARBA00022989"/>
    </source>
</evidence>
<dbReference type="PANTHER" id="PTHR42910">
    <property type="entry name" value="TRANSPORTER SCO4007-RELATED"/>
    <property type="match status" value="1"/>
</dbReference>
<dbReference type="InterPro" id="IPR011701">
    <property type="entry name" value="MFS"/>
</dbReference>
<evidence type="ECO:0000259" key="7">
    <source>
        <dbReference type="PROSITE" id="PS50850"/>
    </source>
</evidence>
<feature type="transmembrane region" description="Helical" evidence="6">
    <location>
        <begin position="369"/>
        <end position="389"/>
    </location>
</feature>
<keyword evidence="5 6" id="KW-0472">Membrane</keyword>
<dbReference type="InterPro" id="IPR020846">
    <property type="entry name" value="MFS_dom"/>
</dbReference>
<comment type="caution">
    <text evidence="8">The sequence shown here is derived from an EMBL/GenBank/DDBJ whole genome shotgun (WGS) entry which is preliminary data.</text>
</comment>
<keyword evidence="2" id="KW-0813">Transport</keyword>
<proteinExistence type="predicted"/>
<gene>
    <name evidence="8" type="ORF">ACJDUG_03455</name>
</gene>
<keyword evidence="4 6" id="KW-1133">Transmembrane helix</keyword>
<feature type="transmembrane region" description="Helical" evidence="6">
    <location>
        <begin position="12"/>
        <end position="33"/>
    </location>
</feature>
<dbReference type="Proteomes" id="UP001623591">
    <property type="component" value="Unassembled WGS sequence"/>
</dbReference>
<dbReference type="InterPro" id="IPR036259">
    <property type="entry name" value="MFS_trans_sf"/>
</dbReference>
<accession>A0ABW8T1J0</accession>
<feature type="transmembrane region" description="Helical" evidence="6">
    <location>
        <begin position="255"/>
        <end position="276"/>
    </location>
</feature>
<feature type="transmembrane region" description="Helical" evidence="6">
    <location>
        <begin position="82"/>
        <end position="100"/>
    </location>
</feature>
<dbReference type="PROSITE" id="PS50850">
    <property type="entry name" value="MFS"/>
    <property type="match status" value="1"/>
</dbReference>
<keyword evidence="9" id="KW-1185">Reference proteome</keyword>
<evidence type="ECO:0000256" key="1">
    <source>
        <dbReference type="ARBA" id="ARBA00004651"/>
    </source>
</evidence>
<evidence type="ECO:0000256" key="3">
    <source>
        <dbReference type="ARBA" id="ARBA00022692"/>
    </source>
</evidence>
<evidence type="ECO:0000313" key="9">
    <source>
        <dbReference type="Proteomes" id="UP001623591"/>
    </source>
</evidence>
<feature type="transmembrane region" description="Helical" evidence="6">
    <location>
        <begin position="170"/>
        <end position="190"/>
    </location>
</feature>
<reference evidence="8 9" key="1">
    <citation type="submission" date="2024-11" db="EMBL/GenBank/DDBJ databases">
        <authorList>
            <person name="Heng Y.C."/>
            <person name="Lim A.C.H."/>
            <person name="Lee J.K.Y."/>
            <person name="Kittelmann S."/>
        </authorList>
    </citation>
    <scope>NUCLEOTIDE SEQUENCE [LARGE SCALE GENOMIC DNA]</scope>
    <source>
        <strain evidence="8 9">WILCCON 0185</strain>
    </source>
</reference>
<feature type="transmembrane region" description="Helical" evidence="6">
    <location>
        <begin position="223"/>
        <end position="243"/>
    </location>
</feature>
<dbReference type="Gene3D" id="1.20.1250.20">
    <property type="entry name" value="MFS general substrate transporter like domains"/>
    <property type="match status" value="1"/>
</dbReference>
<keyword evidence="3 6" id="KW-0812">Transmembrane</keyword>
<evidence type="ECO:0000256" key="6">
    <source>
        <dbReference type="SAM" id="Phobius"/>
    </source>
</evidence>
<dbReference type="RefSeq" id="WP_406768483.1">
    <property type="nucleotide sequence ID" value="NZ_JBJHZZ010000001.1"/>
</dbReference>
<feature type="transmembrane region" description="Helical" evidence="6">
    <location>
        <begin position="283"/>
        <end position="302"/>
    </location>
</feature>
<feature type="transmembrane region" description="Helical" evidence="6">
    <location>
        <begin position="308"/>
        <end position="325"/>
    </location>
</feature>
<evidence type="ECO:0000256" key="5">
    <source>
        <dbReference type="ARBA" id="ARBA00023136"/>
    </source>
</evidence>
<dbReference type="Pfam" id="PF07690">
    <property type="entry name" value="MFS_1"/>
    <property type="match status" value="1"/>
</dbReference>
<feature type="domain" description="Major facilitator superfamily (MFS) profile" evidence="7">
    <location>
        <begin position="17"/>
        <end position="392"/>
    </location>
</feature>
<feature type="transmembrane region" description="Helical" evidence="6">
    <location>
        <begin position="140"/>
        <end position="158"/>
    </location>
</feature>
<evidence type="ECO:0000256" key="2">
    <source>
        <dbReference type="ARBA" id="ARBA00022448"/>
    </source>
</evidence>
<dbReference type="PANTHER" id="PTHR42910:SF1">
    <property type="entry name" value="MAJOR FACILITATOR SUPERFAMILY (MFS) PROFILE DOMAIN-CONTAINING PROTEIN"/>
    <property type="match status" value="1"/>
</dbReference>
<protein>
    <submittedName>
        <fullName evidence="8">MFS transporter</fullName>
    </submittedName>
</protein>
<sequence>MNSKISNEKSFILSKTLVLIMAAAGGIVVANLYYAQPLLSEIARTFKVSEGSIGIVAMLTQMGYATGMFFILPLGDIKDRRGLIVLMLYLASGALLLMSFSFNIPVLLFAAFAVGFTSVVPQLIVPLAAQLANPRDRGKIIGTVMSGLLIGILLSRTFSGIVGQAFGWRVVYIIGTILMILLATMLKVSLPIAKPTSNIKYTSLLRSLWGILKEESVLREASINGAMMFATFSAFWTSLIFLLESPVYKLGPQAAGLFGLVGVGGALTAPLVGRLADKKSPRFTVGIAIVISTLAYVCFWVLGFKIWGLVIGVIFLDLGTQSGLVSNQSRTQALNAEKRNRINTIFMVSYFLGGSLGSILGAYNWAHYGWTGVCITGFVFQLIAIIAHVTRR</sequence>
<feature type="transmembrane region" description="Helical" evidence="6">
    <location>
        <begin position="345"/>
        <end position="363"/>
    </location>
</feature>
<feature type="transmembrane region" description="Helical" evidence="6">
    <location>
        <begin position="106"/>
        <end position="128"/>
    </location>
</feature>
<comment type="subcellular location">
    <subcellularLocation>
        <location evidence="1">Cell membrane</location>
        <topology evidence="1">Multi-pass membrane protein</topology>
    </subcellularLocation>
</comment>
<evidence type="ECO:0000313" key="8">
    <source>
        <dbReference type="EMBL" id="MFL0246032.1"/>
    </source>
</evidence>